<protein>
    <submittedName>
        <fullName evidence="2">FkbM family methyltransferase</fullName>
    </submittedName>
</protein>
<dbReference type="Proteomes" id="UP000595610">
    <property type="component" value="Plasmid unnamed"/>
</dbReference>
<accession>A0A7T4N9T4</accession>
<dbReference type="KEGG" id="pgis:I6I06_29050"/>
<dbReference type="PANTHER" id="PTHR34203:SF15">
    <property type="entry name" value="SLL1173 PROTEIN"/>
    <property type="match status" value="1"/>
</dbReference>
<dbReference type="AlphaFoldDB" id="A0A7T4N9T4"/>
<dbReference type="EMBL" id="CP066077">
    <property type="protein sequence ID" value="QQC67870.1"/>
    <property type="molecule type" value="Genomic_DNA"/>
</dbReference>
<gene>
    <name evidence="2" type="ORF">I6I06_29050</name>
</gene>
<keyword evidence="2" id="KW-0614">Plasmid</keyword>
<dbReference type="Pfam" id="PF05050">
    <property type="entry name" value="Methyltransf_21"/>
    <property type="match status" value="1"/>
</dbReference>
<dbReference type="Gene3D" id="3.40.50.150">
    <property type="entry name" value="Vaccinia Virus protein VP39"/>
    <property type="match status" value="1"/>
</dbReference>
<dbReference type="InterPro" id="IPR006342">
    <property type="entry name" value="FkbM_mtfrase"/>
</dbReference>
<dbReference type="InterPro" id="IPR029063">
    <property type="entry name" value="SAM-dependent_MTases_sf"/>
</dbReference>
<geneLocation type="plasmid" evidence="2 3">
    <name>unnamed</name>
</geneLocation>
<keyword evidence="2" id="KW-0808">Transferase</keyword>
<keyword evidence="2" id="KW-0489">Methyltransferase</keyword>
<name>A0A7T4N9T4_9BURK</name>
<dbReference type="GO" id="GO:0032259">
    <property type="term" value="P:methylation"/>
    <property type="evidence" value="ECO:0007669"/>
    <property type="project" value="UniProtKB-KW"/>
</dbReference>
<evidence type="ECO:0000313" key="3">
    <source>
        <dbReference type="Proteomes" id="UP000595610"/>
    </source>
</evidence>
<feature type="domain" description="Methyltransferase FkbM" evidence="1">
    <location>
        <begin position="75"/>
        <end position="242"/>
    </location>
</feature>
<dbReference type="GO" id="GO:0008168">
    <property type="term" value="F:methyltransferase activity"/>
    <property type="evidence" value="ECO:0007669"/>
    <property type="project" value="UniProtKB-KW"/>
</dbReference>
<dbReference type="NCBIfam" id="TIGR01444">
    <property type="entry name" value="fkbM_fam"/>
    <property type="match status" value="1"/>
</dbReference>
<dbReference type="SUPFAM" id="SSF53335">
    <property type="entry name" value="S-adenosyl-L-methionine-dependent methyltransferases"/>
    <property type="match status" value="1"/>
</dbReference>
<reference evidence="2 3" key="1">
    <citation type="submission" date="2020-12" db="EMBL/GenBank/DDBJ databases">
        <title>FDA dAtabase for Regulatory Grade micrObial Sequences (FDA-ARGOS): Supporting development and validation of Infectious Disease Dx tests.</title>
        <authorList>
            <person name="Nelson B."/>
            <person name="Plummer A."/>
            <person name="Tallon L."/>
            <person name="Sadzewicz L."/>
            <person name="Zhao X."/>
            <person name="Boylan J."/>
            <person name="Ott S."/>
            <person name="Bowen H."/>
            <person name="Vavikolanu K."/>
            <person name="Mehta A."/>
            <person name="Aluvathingal J."/>
            <person name="Nadendla S."/>
            <person name="Myers T."/>
            <person name="Yan Y."/>
            <person name="Sichtig H."/>
        </authorList>
    </citation>
    <scope>NUCLEOTIDE SEQUENCE [LARGE SCALE GENOMIC DNA]</scope>
    <source>
        <strain evidence="2 3">FDAARGOS_1049</strain>
        <plasmid evidence="2 3">unnamed</plasmid>
    </source>
</reference>
<proteinExistence type="predicted"/>
<dbReference type="PANTHER" id="PTHR34203">
    <property type="entry name" value="METHYLTRANSFERASE, FKBM FAMILY PROTEIN"/>
    <property type="match status" value="1"/>
</dbReference>
<organism evidence="2 3">
    <name type="scientific">Paraburkholderia ginsengisoli</name>
    <dbReference type="NCBI Taxonomy" id="311231"/>
    <lineage>
        <taxon>Bacteria</taxon>
        <taxon>Pseudomonadati</taxon>
        <taxon>Pseudomonadota</taxon>
        <taxon>Betaproteobacteria</taxon>
        <taxon>Burkholderiales</taxon>
        <taxon>Burkholderiaceae</taxon>
        <taxon>Paraburkholderia</taxon>
    </lineage>
</organism>
<dbReference type="InterPro" id="IPR052514">
    <property type="entry name" value="SAM-dependent_MTase"/>
</dbReference>
<dbReference type="RefSeq" id="WP_042329676.1">
    <property type="nucleotide sequence ID" value="NZ_CP066077.1"/>
</dbReference>
<sequence length="275" mass="29986">MPLPLRPVAFVLAASNHGSMIVNRNDHHVDAASRSYGVGFQILDKSSFDESEVNLVLTLLDCRRKHFGNGVVAIDGGANIGVHTIEWARHMHGWGHVLGLEAQEVLYYALAGNVALNNCMNARVKLAALGEQCGELVVPQPDYFMPASFGSLELRRNPDNEFIGQPIAYDAAACNTIPMVNLDSLGIERLDLLKLDVEGMELEVLRGGRSVIAKHRPIMVIEVLKSDRAAIEEFVSGFGYRVFPAGRLNIVAVHATDPTLNQITIKNGEPIVATK</sequence>
<evidence type="ECO:0000313" key="2">
    <source>
        <dbReference type="EMBL" id="QQC67870.1"/>
    </source>
</evidence>
<evidence type="ECO:0000259" key="1">
    <source>
        <dbReference type="Pfam" id="PF05050"/>
    </source>
</evidence>
<keyword evidence="3" id="KW-1185">Reference proteome</keyword>